<dbReference type="SUPFAM" id="SSF158997">
    <property type="entry name" value="Trm112p-like"/>
    <property type="match status" value="1"/>
</dbReference>
<feature type="region of interest" description="Disordered" evidence="3">
    <location>
        <begin position="103"/>
        <end position="122"/>
    </location>
</feature>
<dbReference type="PANTHER" id="PTHR33505">
    <property type="entry name" value="ZGC:162634"/>
    <property type="match status" value="1"/>
</dbReference>
<evidence type="ECO:0000256" key="3">
    <source>
        <dbReference type="SAM" id="MobiDB-lite"/>
    </source>
</evidence>
<proteinExistence type="inferred from homology"/>
<dbReference type="PANTHER" id="PTHR33505:SF4">
    <property type="entry name" value="PROTEIN PREY, MITOCHONDRIAL"/>
    <property type="match status" value="1"/>
</dbReference>
<dbReference type="AlphaFoldDB" id="A0AAV1I6C9"/>
<gene>
    <name evidence="4" type="ORF">CVIRNUC_005068</name>
</gene>
<comment type="caution">
    <text evidence="4">The sequence shown here is derived from an EMBL/GenBank/DDBJ whole genome shotgun (WGS) entry which is preliminary data.</text>
</comment>
<evidence type="ECO:0000256" key="1">
    <source>
        <dbReference type="ARBA" id="ARBA00038479"/>
    </source>
</evidence>
<dbReference type="Proteomes" id="UP001314263">
    <property type="component" value="Unassembled WGS sequence"/>
</dbReference>
<reference evidence="4 5" key="1">
    <citation type="submission" date="2023-10" db="EMBL/GenBank/DDBJ databases">
        <authorList>
            <person name="Maclean D."/>
            <person name="Macfadyen A."/>
        </authorList>
    </citation>
    <scope>NUCLEOTIDE SEQUENCE [LARGE SCALE GENOMIC DNA]</scope>
</reference>
<organism evidence="4 5">
    <name type="scientific">Coccomyxa viridis</name>
    <dbReference type="NCBI Taxonomy" id="1274662"/>
    <lineage>
        <taxon>Eukaryota</taxon>
        <taxon>Viridiplantae</taxon>
        <taxon>Chlorophyta</taxon>
        <taxon>core chlorophytes</taxon>
        <taxon>Trebouxiophyceae</taxon>
        <taxon>Trebouxiophyceae incertae sedis</taxon>
        <taxon>Coccomyxaceae</taxon>
        <taxon>Coccomyxa</taxon>
    </lineage>
</organism>
<dbReference type="EMBL" id="CAUYUE010000006">
    <property type="protein sequence ID" value="CAK0780483.1"/>
    <property type="molecule type" value="Genomic_DNA"/>
</dbReference>
<dbReference type="InterPro" id="IPR005651">
    <property type="entry name" value="Trm112-like"/>
</dbReference>
<comment type="similarity">
    <text evidence="1">Belongs to the PREY family.</text>
</comment>
<name>A0AAV1I6C9_9CHLO</name>
<sequence length="122" mass="12961">MQGQTVRQVLVRLARGYGQASFFSSTRTACSTDAAGSSALEFDAEMLQILVCPLSKAPLRWDATASELICDELGVAYPVIKGIPNLRPADGRIIEIGDKEISSNQQAWGDAETSQSPSSSPG</sequence>
<evidence type="ECO:0000313" key="4">
    <source>
        <dbReference type="EMBL" id="CAK0780483.1"/>
    </source>
</evidence>
<evidence type="ECO:0000256" key="2">
    <source>
        <dbReference type="ARBA" id="ARBA00040939"/>
    </source>
</evidence>
<dbReference type="Gene3D" id="2.20.25.10">
    <property type="match status" value="1"/>
</dbReference>
<keyword evidence="5" id="KW-1185">Reference proteome</keyword>
<accession>A0AAV1I6C9</accession>
<protein>
    <recommendedName>
        <fullName evidence="2">Protein preY, mitochondrial</fullName>
    </recommendedName>
</protein>
<dbReference type="Pfam" id="PF03966">
    <property type="entry name" value="Trm112p"/>
    <property type="match status" value="1"/>
</dbReference>
<evidence type="ECO:0000313" key="5">
    <source>
        <dbReference type="Proteomes" id="UP001314263"/>
    </source>
</evidence>